<accession>A0A5J4VA83</accession>
<dbReference type="Proteomes" id="UP000324800">
    <property type="component" value="Unassembled WGS sequence"/>
</dbReference>
<reference evidence="1 2" key="1">
    <citation type="submission" date="2019-03" db="EMBL/GenBank/DDBJ databases">
        <title>Single cell metagenomics reveals metabolic interactions within the superorganism composed of flagellate Streblomastix strix and complex community of Bacteroidetes bacteria on its surface.</title>
        <authorList>
            <person name="Treitli S.C."/>
            <person name="Kolisko M."/>
            <person name="Husnik F."/>
            <person name="Keeling P."/>
            <person name="Hampl V."/>
        </authorList>
    </citation>
    <scope>NUCLEOTIDE SEQUENCE [LARGE SCALE GENOMIC DNA]</scope>
    <source>
        <strain evidence="1">ST1C</strain>
    </source>
</reference>
<protein>
    <submittedName>
        <fullName evidence="1">Uncharacterized protein</fullName>
    </submittedName>
</protein>
<comment type="caution">
    <text evidence="1">The sequence shown here is derived from an EMBL/GenBank/DDBJ whole genome shotgun (WGS) entry which is preliminary data.</text>
</comment>
<evidence type="ECO:0000313" key="1">
    <source>
        <dbReference type="EMBL" id="KAA6379340.1"/>
    </source>
</evidence>
<dbReference type="EMBL" id="SNRW01008558">
    <property type="protein sequence ID" value="KAA6379340.1"/>
    <property type="molecule type" value="Genomic_DNA"/>
</dbReference>
<dbReference type="AlphaFoldDB" id="A0A5J4VA83"/>
<evidence type="ECO:0000313" key="2">
    <source>
        <dbReference type="Proteomes" id="UP000324800"/>
    </source>
</evidence>
<proteinExistence type="predicted"/>
<organism evidence="1 2">
    <name type="scientific">Streblomastix strix</name>
    <dbReference type="NCBI Taxonomy" id="222440"/>
    <lineage>
        <taxon>Eukaryota</taxon>
        <taxon>Metamonada</taxon>
        <taxon>Preaxostyla</taxon>
        <taxon>Oxymonadida</taxon>
        <taxon>Streblomastigidae</taxon>
        <taxon>Streblomastix</taxon>
    </lineage>
</organism>
<sequence length="79" mass="9170">MHYSDYNILSLGRGRVVCKHEDTAGLLVNEVKFKGQIYLMPFVFCQVNPIISMVKYYTMNKDELLGSSQQKLMDIDLMF</sequence>
<dbReference type="OrthoDB" id="5590314at2759"/>
<name>A0A5J4VA83_9EUKA</name>
<gene>
    <name evidence="1" type="ORF">EZS28_025132</name>
</gene>